<evidence type="ECO:0000313" key="3">
    <source>
        <dbReference type="Proteomes" id="UP001302812"/>
    </source>
</evidence>
<reference evidence="2" key="1">
    <citation type="journal article" date="2023" name="Mol. Phylogenet. Evol.">
        <title>Genome-scale phylogeny and comparative genomics of the fungal order Sordariales.</title>
        <authorList>
            <person name="Hensen N."/>
            <person name="Bonometti L."/>
            <person name="Westerberg I."/>
            <person name="Brannstrom I.O."/>
            <person name="Guillou S."/>
            <person name="Cros-Aarteil S."/>
            <person name="Calhoun S."/>
            <person name="Haridas S."/>
            <person name="Kuo A."/>
            <person name="Mondo S."/>
            <person name="Pangilinan J."/>
            <person name="Riley R."/>
            <person name="LaButti K."/>
            <person name="Andreopoulos B."/>
            <person name="Lipzen A."/>
            <person name="Chen C."/>
            <person name="Yan M."/>
            <person name="Daum C."/>
            <person name="Ng V."/>
            <person name="Clum A."/>
            <person name="Steindorff A."/>
            <person name="Ohm R.A."/>
            <person name="Martin F."/>
            <person name="Silar P."/>
            <person name="Natvig D.O."/>
            <person name="Lalanne C."/>
            <person name="Gautier V."/>
            <person name="Ament-Velasquez S.L."/>
            <person name="Kruys A."/>
            <person name="Hutchinson M.I."/>
            <person name="Powell A.J."/>
            <person name="Barry K."/>
            <person name="Miller A.N."/>
            <person name="Grigoriev I.V."/>
            <person name="Debuchy R."/>
            <person name="Gladieux P."/>
            <person name="Hiltunen Thoren M."/>
            <person name="Johannesson H."/>
        </authorList>
    </citation>
    <scope>NUCLEOTIDE SEQUENCE</scope>
    <source>
        <strain evidence="2">CBS 508.74</strain>
    </source>
</reference>
<reference evidence="2" key="2">
    <citation type="submission" date="2023-05" db="EMBL/GenBank/DDBJ databases">
        <authorList>
            <consortium name="Lawrence Berkeley National Laboratory"/>
            <person name="Steindorff A."/>
            <person name="Hensen N."/>
            <person name="Bonometti L."/>
            <person name="Westerberg I."/>
            <person name="Brannstrom I.O."/>
            <person name="Guillou S."/>
            <person name="Cros-Aarteil S."/>
            <person name="Calhoun S."/>
            <person name="Haridas S."/>
            <person name="Kuo A."/>
            <person name="Mondo S."/>
            <person name="Pangilinan J."/>
            <person name="Riley R."/>
            <person name="Labutti K."/>
            <person name="Andreopoulos B."/>
            <person name="Lipzen A."/>
            <person name="Chen C."/>
            <person name="Yanf M."/>
            <person name="Daum C."/>
            <person name="Ng V."/>
            <person name="Clum A."/>
            <person name="Ohm R."/>
            <person name="Martin F."/>
            <person name="Silar P."/>
            <person name="Natvig D."/>
            <person name="Lalanne C."/>
            <person name="Gautier V."/>
            <person name="Ament-Velasquez S.L."/>
            <person name="Kruys A."/>
            <person name="Hutchinson M.I."/>
            <person name="Powell A.J."/>
            <person name="Barry K."/>
            <person name="Miller A.N."/>
            <person name="Grigoriev I.V."/>
            <person name="Debuchy R."/>
            <person name="Gladieux P."/>
            <person name="Thoren M.H."/>
            <person name="Johannesson H."/>
        </authorList>
    </citation>
    <scope>NUCLEOTIDE SEQUENCE</scope>
    <source>
        <strain evidence="2">CBS 508.74</strain>
    </source>
</reference>
<gene>
    <name evidence="2" type="ORF">N656DRAFT_501801</name>
</gene>
<feature type="region of interest" description="Disordered" evidence="1">
    <location>
        <begin position="166"/>
        <end position="290"/>
    </location>
</feature>
<dbReference type="AlphaFoldDB" id="A0AAN6TJ78"/>
<feature type="compositionally biased region" description="Low complexity" evidence="1">
    <location>
        <begin position="116"/>
        <end position="130"/>
    </location>
</feature>
<sequence length="290" mass="30731">MPIPVIIEIVGNTIYQNAGGYPDTPPASSFCISVTTRPDDVYHFHTLNRILDDPSGFQRGNGITPGHTHPAHFRRHSADWRVQRPLRPMYNLVRAVPERPPRPPARGDARRRETPDPASSGAADDAPYYATRTGRPPNPGHFSPDVVEQRRPSSVPASLWARSLRSHFPDSATEPGLERDEGARAGGATGLLHPEAEGQTNGTNASQPSPSMIDLHDGPVAPTVNGHHSGSPSSSTSGSPFGSRLAARDLPFHPGSRSGAGSGVETGSRLRRGGNHANGDDDGGGDSQVA</sequence>
<keyword evidence="3" id="KW-1185">Reference proteome</keyword>
<dbReference type="GeneID" id="89933983"/>
<dbReference type="RefSeq" id="XP_064672984.1">
    <property type="nucleotide sequence ID" value="XM_064809859.1"/>
</dbReference>
<evidence type="ECO:0000313" key="2">
    <source>
        <dbReference type="EMBL" id="KAK4115414.1"/>
    </source>
</evidence>
<feature type="compositionally biased region" description="Polar residues" evidence="1">
    <location>
        <begin position="198"/>
        <end position="210"/>
    </location>
</feature>
<feature type="region of interest" description="Disordered" evidence="1">
    <location>
        <begin position="91"/>
        <end position="154"/>
    </location>
</feature>
<evidence type="ECO:0000256" key="1">
    <source>
        <dbReference type="SAM" id="MobiDB-lite"/>
    </source>
</evidence>
<protein>
    <submittedName>
        <fullName evidence="2">Uncharacterized protein</fullName>
    </submittedName>
</protein>
<feature type="compositionally biased region" description="Low complexity" evidence="1">
    <location>
        <begin position="226"/>
        <end position="243"/>
    </location>
</feature>
<proteinExistence type="predicted"/>
<dbReference type="EMBL" id="MU853335">
    <property type="protein sequence ID" value="KAK4115414.1"/>
    <property type="molecule type" value="Genomic_DNA"/>
</dbReference>
<accession>A0AAN6TJ78</accession>
<organism evidence="2 3">
    <name type="scientific">Canariomyces notabilis</name>
    <dbReference type="NCBI Taxonomy" id="2074819"/>
    <lineage>
        <taxon>Eukaryota</taxon>
        <taxon>Fungi</taxon>
        <taxon>Dikarya</taxon>
        <taxon>Ascomycota</taxon>
        <taxon>Pezizomycotina</taxon>
        <taxon>Sordariomycetes</taxon>
        <taxon>Sordariomycetidae</taxon>
        <taxon>Sordariales</taxon>
        <taxon>Chaetomiaceae</taxon>
        <taxon>Canariomyces</taxon>
    </lineage>
</organism>
<dbReference type="Proteomes" id="UP001302812">
    <property type="component" value="Unassembled WGS sequence"/>
</dbReference>
<comment type="caution">
    <text evidence="2">The sequence shown here is derived from an EMBL/GenBank/DDBJ whole genome shotgun (WGS) entry which is preliminary data.</text>
</comment>
<feature type="compositionally biased region" description="Basic and acidic residues" evidence="1">
    <location>
        <begin position="96"/>
        <end position="115"/>
    </location>
</feature>
<name>A0AAN6TJ78_9PEZI</name>